<evidence type="ECO:0000313" key="9">
    <source>
        <dbReference type="Proteomes" id="UP000287394"/>
    </source>
</evidence>
<organism evidence="8 9">
    <name type="scientific">Capsulimonas corticalis</name>
    <dbReference type="NCBI Taxonomy" id="2219043"/>
    <lineage>
        <taxon>Bacteria</taxon>
        <taxon>Bacillati</taxon>
        <taxon>Armatimonadota</taxon>
        <taxon>Armatimonadia</taxon>
        <taxon>Capsulimonadales</taxon>
        <taxon>Capsulimonadaceae</taxon>
        <taxon>Capsulimonas</taxon>
    </lineage>
</organism>
<dbReference type="InterPro" id="IPR017853">
    <property type="entry name" value="GH"/>
</dbReference>
<dbReference type="PROSITE" id="PS51257">
    <property type="entry name" value="PROKAR_LIPOPROTEIN"/>
    <property type="match status" value="1"/>
</dbReference>
<evidence type="ECO:0000256" key="3">
    <source>
        <dbReference type="ARBA" id="ARBA00012662"/>
    </source>
</evidence>
<name>A0A402CUK6_9BACT</name>
<dbReference type="GO" id="GO:0005764">
    <property type="term" value="C:lysosome"/>
    <property type="evidence" value="ECO:0007669"/>
    <property type="project" value="TreeGrafter"/>
</dbReference>
<dbReference type="KEGG" id="ccot:CCAX7_10600"/>
<comment type="function">
    <text evidence="1">Alpha-L-fucosidase is responsible for hydrolyzing the alpha-1,6-linked fucose joined to the reducing-end N-acetylglucosamine of the carbohydrate moieties of glycoproteins.</text>
</comment>
<keyword evidence="9" id="KW-1185">Reference proteome</keyword>
<evidence type="ECO:0000256" key="2">
    <source>
        <dbReference type="ARBA" id="ARBA00007951"/>
    </source>
</evidence>
<evidence type="ECO:0000256" key="4">
    <source>
        <dbReference type="ARBA" id="ARBA00022729"/>
    </source>
</evidence>
<comment type="similarity">
    <text evidence="2">Belongs to the glycosyl hydrolase 29 family.</text>
</comment>
<reference evidence="8 9" key="1">
    <citation type="journal article" date="2019" name="Int. J. Syst. Evol. Microbiol.">
        <title>Capsulimonas corticalis gen. nov., sp. nov., an aerobic capsulated bacterium, of a novel bacterial order, Capsulimonadales ord. nov., of the class Armatimonadia of the phylum Armatimonadetes.</title>
        <authorList>
            <person name="Li J."/>
            <person name="Kudo C."/>
            <person name="Tonouchi A."/>
        </authorList>
    </citation>
    <scope>NUCLEOTIDE SEQUENCE [LARGE SCALE GENOMIC DNA]</scope>
    <source>
        <strain evidence="8 9">AX-7</strain>
    </source>
</reference>
<dbReference type="Pfam" id="PF01120">
    <property type="entry name" value="Alpha_L_fucos"/>
    <property type="match status" value="1"/>
</dbReference>
<dbReference type="InterPro" id="IPR013780">
    <property type="entry name" value="Glyco_hydro_b"/>
</dbReference>
<keyword evidence="6" id="KW-0326">Glycosidase</keyword>
<feature type="domain" description="Glycoside hydrolase family 29 N-terminal" evidence="7">
    <location>
        <begin position="41"/>
        <end position="357"/>
    </location>
</feature>
<dbReference type="EMBL" id="AP025739">
    <property type="protein sequence ID" value="BDI29009.1"/>
    <property type="molecule type" value="Genomic_DNA"/>
</dbReference>
<dbReference type="InterPro" id="IPR000933">
    <property type="entry name" value="Glyco_hydro_29"/>
</dbReference>
<evidence type="ECO:0000256" key="5">
    <source>
        <dbReference type="ARBA" id="ARBA00022801"/>
    </source>
</evidence>
<dbReference type="PRINTS" id="PR00741">
    <property type="entry name" value="GLHYDRLASE29"/>
</dbReference>
<dbReference type="GO" id="GO:0004560">
    <property type="term" value="F:alpha-L-fucosidase activity"/>
    <property type="evidence" value="ECO:0007669"/>
    <property type="project" value="InterPro"/>
</dbReference>
<dbReference type="InterPro" id="IPR008979">
    <property type="entry name" value="Galactose-bd-like_sf"/>
</dbReference>
<dbReference type="SUPFAM" id="SSF51445">
    <property type="entry name" value="(Trans)glycosidases"/>
    <property type="match status" value="1"/>
</dbReference>
<dbReference type="InterPro" id="IPR057739">
    <property type="entry name" value="Glyco_hydro_29_N"/>
</dbReference>
<dbReference type="Proteomes" id="UP000287394">
    <property type="component" value="Chromosome"/>
</dbReference>
<dbReference type="Gene3D" id="2.60.40.1180">
    <property type="entry name" value="Golgi alpha-mannosidase II"/>
    <property type="match status" value="1"/>
</dbReference>
<dbReference type="GO" id="GO:0016139">
    <property type="term" value="P:glycoside catabolic process"/>
    <property type="evidence" value="ECO:0007669"/>
    <property type="project" value="TreeGrafter"/>
</dbReference>
<dbReference type="AlphaFoldDB" id="A0A402CUK6"/>
<keyword evidence="4" id="KW-0732">Signal</keyword>
<evidence type="ECO:0000259" key="7">
    <source>
        <dbReference type="Pfam" id="PF01120"/>
    </source>
</evidence>
<evidence type="ECO:0000256" key="6">
    <source>
        <dbReference type="ARBA" id="ARBA00023295"/>
    </source>
</evidence>
<gene>
    <name evidence="8" type="ORF">CCAX7_10600</name>
</gene>
<proteinExistence type="inferred from homology"/>
<dbReference type="GO" id="GO:0006004">
    <property type="term" value="P:fucose metabolic process"/>
    <property type="evidence" value="ECO:0007669"/>
    <property type="project" value="InterPro"/>
</dbReference>
<evidence type="ECO:0000313" key="8">
    <source>
        <dbReference type="EMBL" id="BDI29009.1"/>
    </source>
</evidence>
<dbReference type="SMART" id="SM00812">
    <property type="entry name" value="Alpha_L_fucos"/>
    <property type="match status" value="1"/>
</dbReference>
<dbReference type="RefSeq" id="WP_165864134.1">
    <property type="nucleotide sequence ID" value="NZ_AP025739.1"/>
</dbReference>
<dbReference type="Gene3D" id="2.60.120.260">
    <property type="entry name" value="Galactose-binding domain-like"/>
    <property type="match status" value="1"/>
</dbReference>
<protein>
    <recommendedName>
        <fullName evidence="3">alpha-L-fucosidase</fullName>
        <ecNumber evidence="3">3.2.1.51</ecNumber>
    </recommendedName>
</protein>
<dbReference type="PANTHER" id="PTHR10030">
    <property type="entry name" value="ALPHA-L-FUCOSIDASE"/>
    <property type="match status" value="1"/>
</dbReference>
<dbReference type="EC" id="3.2.1.51" evidence="3"/>
<evidence type="ECO:0000256" key="1">
    <source>
        <dbReference type="ARBA" id="ARBA00004071"/>
    </source>
</evidence>
<dbReference type="InterPro" id="IPR016286">
    <property type="entry name" value="FUC_metazoa-typ"/>
</dbReference>
<dbReference type="PANTHER" id="PTHR10030:SF37">
    <property type="entry name" value="ALPHA-L-FUCOSIDASE-RELATED"/>
    <property type="match status" value="1"/>
</dbReference>
<dbReference type="Gene3D" id="3.20.20.80">
    <property type="entry name" value="Glycosidases"/>
    <property type="match status" value="1"/>
</dbReference>
<dbReference type="SUPFAM" id="SSF49785">
    <property type="entry name" value="Galactose-binding domain-like"/>
    <property type="match status" value="1"/>
</dbReference>
<accession>A0A402CUK6</accession>
<keyword evidence="5" id="KW-0378">Hydrolase</keyword>
<sequence length="600" mass="66968">MKRRIASSLLTAALLACSLASAPAQTPQFKISSDTGETQAQFAKRTEWWRQDKFGLFIHWGIYDIANEDHRNADPDKLGEWSLVYNQTPVAEYEKYAPQFNPTQFSAKEWVGLAKAAGMKYVVFTAKHHDGFCLFDSKLTDYTIVKATPFHRDPLKELAEECKKQGMKLCIYYSYMDWRHPDYLPRRPWDKRPTDGASLDKYTDYAEGQLRELLTNYGKVSILWFDGGWEHPPADERALEIMKLVRKLQPGILIDDRMYPAGDYATPEQSIPANAMPNGRLWEACMTTVTAHNLHWSYAWTDHDFKPTSDLVRKVADIAGKGGNFLLDIGPDSHGVIRPEDITHLREVGAWMKVNGESIYGVTKSPFRRLPFAGSCTQKGDTLYLHVSEWPASGLTVLGLKTPIKKAYALATRQALATAVLPDGTLAIQKPDKIDPSSTVIVLKCAGLPDVDVTKAPLSPEADGYKLSVLDADLYGDLMDVEKVGGEPNVGEWIHTTDKVCWTIAVPEAKTGKYHISMEYSCPPDCVGTDFEVSAGEGPGETVQSVTKEGTGDWYTYHTMTLDNPITLTPGTKILRIQPKTMPHYAFINLRKVVLTPANP</sequence>